<dbReference type="SUPFAM" id="SSF57997">
    <property type="entry name" value="Tropomyosin"/>
    <property type="match status" value="1"/>
</dbReference>
<evidence type="ECO:0000313" key="2">
    <source>
        <dbReference type="EMBL" id="GIL97085.1"/>
    </source>
</evidence>
<dbReference type="AlphaFoldDB" id="A0A8J4D8G3"/>
<protein>
    <submittedName>
        <fullName evidence="2">Uncharacterized protein</fullName>
    </submittedName>
</protein>
<feature type="region of interest" description="Disordered" evidence="1">
    <location>
        <begin position="101"/>
        <end position="138"/>
    </location>
</feature>
<dbReference type="Proteomes" id="UP000722791">
    <property type="component" value="Unassembled WGS sequence"/>
</dbReference>
<feature type="compositionally biased region" description="Basic and acidic residues" evidence="1">
    <location>
        <begin position="60"/>
        <end position="74"/>
    </location>
</feature>
<name>A0A8J4D8G3_9CHLO</name>
<sequence>MATPMQRAVLIVGAASGLGFGGYYFSQLQEVQKYEKDKKDIERLIETERKRLTTTAKVQAEQESRISEAESQVRERQKAIKDLELKLDAARKAVQQLEQQLKGKNDDLQSKQKELQSAQSRLADLRSETERAKQSVTMGEKSLLLANQKVAEAKLLTNPLNHPKVKTLLGKK</sequence>
<feature type="compositionally biased region" description="Basic and acidic residues" evidence="1">
    <location>
        <begin position="101"/>
        <end position="114"/>
    </location>
</feature>
<feature type="compositionally biased region" description="Basic and acidic residues" evidence="1">
    <location>
        <begin position="123"/>
        <end position="133"/>
    </location>
</feature>
<comment type="caution">
    <text evidence="2">The sequence shown here is derived from an EMBL/GenBank/DDBJ whole genome shotgun (WGS) entry which is preliminary data.</text>
</comment>
<evidence type="ECO:0000313" key="3">
    <source>
        <dbReference type="Proteomes" id="UP000722791"/>
    </source>
</evidence>
<dbReference type="OrthoDB" id="527122at2759"/>
<organism evidence="2 3">
    <name type="scientific">Volvox reticuliferus</name>
    <dbReference type="NCBI Taxonomy" id="1737510"/>
    <lineage>
        <taxon>Eukaryota</taxon>
        <taxon>Viridiplantae</taxon>
        <taxon>Chlorophyta</taxon>
        <taxon>core chlorophytes</taxon>
        <taxon>Chlorophyceae</taxon>
        <taxon>CS clade</taxon>
        <taxon>Chlamydomonadales</taxon>
        <taxon>Volvocaceae</taxon>
        <taxon>Volvox</taxon>
    </lineage>
</organism>
<evidence type="ECO:0000256" key="1">
    <source>
        <dbReference type="SAM" id="MobiDB-lite"/>
    </source>
</evidence>
<dbReference type="EMBL" id="BNCQ01000004">
    <property type="protein sequence ID" value="GIL97085.1"/>
    <property type="molecule type" value="Genomic_DNA"/>
</dbReference>
<reference evidence="2" key="1">
    <citation type="journal article" date="2021" name="Proc. Natl. Acad. Sci. U.S.A.">
        <title>Three genomes in the algal genus Volvox reveal the fate of a haploid sex-determining region after a transition to homothallism.</title>
        <authorList>
            <person name="Yamamoto K."/>
            <person name="Hamaji T."/>
            <person name="Kawai-Toyooka H."/>
            <person name="Matsuzaki R."/>
            <person name="Takahashi F."/>
            <person name="Nishimura Y."/>
            <person name="Kawachi M."/>
            <person name="Noguchi H."/>
            <person name="Minakuchi Y."/>
            <person name="Umen J.G."/>
            <person name="Toyoda A."/>
            <person name="Nozaki H."/>
        </authorList>
    </citation>
    <scope>NUCLEOTIDE SEQUENCE</scope>
    <source>
        <strain evidence="2">NIES-3785</strain>
    </source>
</reference>
<dbReference type="Gene3D" id="1.10.287.1490">
    <property type="match status" value="1"/>
</dbReference>
<feature type="region of interest" description="Disordered" evidence="1">
    <location>
        <begin position="54"/>
        <end position="74"/>
    </location>
</feature>
<accession>A0A8J4D8G3</accession>
<proteinExistence type="predicted"/>
<gene>
    <name evidence="2" type="ORF">Vretimale_2831</name>
</gene>